<keyword evidence="3" id="KW-1185">Reference proteome</keyword>
<dbReference type="Proteomes" id="UP000663879">
    <property type="component" value="Unassembled WGS sequence"/>
</dbReference>
<keyword evidence="1" id="KW-0175">Coiled coil</keyword>
<organism evidence="2 3">
    <name type="scientific">Brachionus calyciflorus</name>
    <dbReference type="NCBI Taxonomy" id="104777"/>
    <lineage>
        <taxon>Eukaryota</taxon>
        <taxon>Metazoa</taxon>
        <taxon>Spiralia</taxon>
        <taxon>Gnathifera</taxon>
        <taxon>Rotifera</taxon>
        <taxon>Eurotatoria</taxon>
        <taxon>Monogononta</taxon>
        <taxon>Pseudotrocha</taxon>
        <taxon>Ploima</taxon>
        <taxon>Brachionidae</taxon>
        <taxon>Brachionus</taxon>
    </lineage>
</organism>
<dbReference type="AlphaFoldDB" id="A0A814M7X5"/>
<evidence type="ECO:0000313" key="3">
    <source>
        <dbReference type="Proteomes" id="UP000663879"/>
    </source>
</evidence>
<evidence type="ECO:0000256" key="1">
    <source>
        <dbReference type="SAM" id="Coils"/>
    </source>
</evidence>
<evidence type="ECO:0000313" key="2">
    <source>
        <dbReference type="EMBL" id="CAF1075237.1"/>
    </source>
</evidence>
<feature type="non-terminal residue" evidence="2">
    <location>
        <position position="1"/>
    </location>
</feature>
<reference evidence="2" key="1">
    <citation type="submission" date="2021-02" db="EMBL/GenBank/DDBJ databases">
        <authorList>
            <person name="Nowell W R."/>
        </authorList>
    </citation>
    <scope>NUCLEOTIDE SEQUENCE</scope>
    <source>
        <strain evidence="2">Ploen Becks lab</strain>
    </source>
</reference>
<protein>
    <submittedName>
        <fullName evidence="2">Uncharacterized protein</fullName>
    </submittedName>
</protein>
<sequence length="86" mass="10062">LYKYHGYNREYSLSSYNLNLVNEQEASTSKPTNTTDGKDTINTDDINKLIQDLTSKLNDLMNQLNAFLNMLDFKKLLDQFNDLFKF</sequence>
<dbReference type="EMBL" id="CAJNOC010006318">
    <property type="protein sequence ID" value="CAF1075237.1"/>
    <property type="molecule type" value="Genomic_DNA"/>
</dbReference>
<feature type="coiled-coil region" evidence="1">
    <location>
        <begin position="43"/>
        <end position="70"/>
    </location>
</feature>
<comment type="caution">
    <text evidence="2">The sequence shown here is derived from an EMBL/GenBank/DDBJ whole genome shotgun (WGS) entry which is preliminary data.</text>
</comment>
<proteinExistence type="predicted"/>
<name>A0A814M7X5_9BILA</name>
<gene>
    <name evidence="2" type="ORF">OXX778_LOCUS19930</name>
</gene>
<accession>A0A814M7X5</accession>